<name>A0A9W6HF13_9MICO</name>
<evidence type="ECO:0000313" key="3">
    <source>
        <dbReference type="Proteomes" id="UP001142317"/>
    </source>
</evidence>
<organism evidence="2 3">
    <name type="scientific">Microbacterium imperiale</name>
    <dbReference type="NCBI Taxonomy" id="33884"/>
    <lineage>
        <taxon>Bacteria</taxon>
        <taxon>Bacillati</taxon>
        <taxon>Actinomycetota</taxon>
        <taxon>Actinomycetes</taxon>
        <taxon>Micrococcales</taxon>
        <taxon>Microbacteriaceae</taxon>
        <taxon>Microbacterium</taxon>
    </lineage>
</organism>
<evidence type="ECO:0000256" key="1">
    <source>
        <dbReference type="SAM" id="MobiDB-lite"/>
    </source>
</evidence>
<comment type="caution">
    <text evidence="2">The sequence shown here is derived from an EMBL/GenBank/DDBJ whole genome shotgun (WGS) entry which is preliminary data.</text>
</comment>
<protein>
    <recommendedName>
        <fullName evidence="4">PD-(D/E)XK endonuclease-like domain-containing protein</fullName>
    </recommendedName>
</protein>
<dbReference type="Proteomes" id="UP001142317">
    <property type="component" value="Unassembled WGS sequence"/>
</dbReference>
<dbReference type="InterPro" id="IPR011604">
    <property type="entry name" value="PDDEXK-like_dom_sf"/>
</dbReference>
<evidence type="ECO:0000313" key="2">
    <source>
        <dbReference type="EMBL" id="GLJ78657.1"/>
    </source>
</evidence>
<dbReference type="AlphaFoldDB" id="A0A9W6HF13"/>
<accession>A0A9W6HF13</accession>
<dbReference type="Gene3D" id="3.90.320.10">
    <property type="match status" value="1"/>
</dbReference>
<reference evidence="2" key="2">
    <citation type="submission" date="2023-01" db="EMBL/GenBank/DDBJ databases">
        <authorList>
            <person name="Sun Q."/>
            <person name="Evtushenko L."/>
        </authorList>
    </citation>
    <scope>NUCLEOTIDE SEQUENCE</scope>
    <source>
        <strain evidence="2">VKM Ac-1447</strain>
    </source>
</reference>
<dbReference type="RefSeq" id="WP_210005455.1">
    <property type="nucleotide sequence ID" value="NZ_BSEO01000001.1"/>
</dbReference>
<gene>
    <name evidence="2" type="ORF">GCM10017586_03390</name>
</gene>
<sequence>MSTVEDLYLGVIKAGIARHPRSLQKRIGPSEIGNPCDRQILHKLNGDNEPNRGPAWKPAVGTAVHDQLERWFDAANRGGGDVDRMEWVTEWQVTVGQILGVDITGHSDLFHVPTGTVIDHKIVGPSQLTKYRLHGPSQVYRVQAHLYATGFTRDGGWGPAKHVAIAFLPRDGELDKTVFWTEPYDPHIAAQAMVRANRLATLLAVVGIDAALAASPLCDDQWCMWCRTEKRQQHRAAGGSLFLDIGELAVVPEPTAAPAPLRALEQPAVAPIPIRPDVAVTCQACGLPLHPSVAAGGFTTHPTCPDPKTSAARPIPSTPQPAAPINLFDR</sequence>
<proteinExistence type="predicted"/>
<dbReference type="EMBL" id="BSEO01000001">
    <property type="protein sequence ID" value="GLJ78657.1"/>
    <property type="molecule type" value="Genomic_DNA"/>
</dbReference>
<feature type="region of interest" description="Disordered" evidence="1">
    <location>
        <begin position="300"/>
        <end position="330"/>
    </location>
</feature>
<keyword evidence="3" id="KW-1185">Reference proteome</keyword>
<reference evidence="2" key="1">
    <citation type="journal article" date="2014" name="Int. J. Syst. Evol. Microbiol.">
        <title>Complete genome sequence of Corynebacterium casei LMG S-19264T (=DSM 44701T), isolated from a smear-ripened cheese.</title>
        <authorList>
            <consortium name="US DOE Joint Genome Institute (JGI-PGF)"/>
            <person name="Walter F."/>
            <person name="Albersmeier A."/>
            <person name="Kalinowski J."/>
            <person name="Ruckert C."/>
        </authorList>
    </citation>
    <scope>NUCLEOTIDE SEQUENCE</scope>
    <source>
        <strain evidence="2">VKM Ac-1447</strain>
    </source>
</reference>
<evidence type="ECO:0008006" key="4">
    <source>
        <dbReference type="Google" id="ProtNLM"/>
    </source>
</evidence>